<keyword evidence="1" id="KW-0175">Coiled coil</keyword>
<dbReference type="EMBL" id="CP135443">
    <property type="protein sequence ID" value="WRY32873.1"/>
    <property type="molecule type" value="Genomic_DNA"/>
</dbReference>
<sequence>MTEHTLKGKTDAITLGVEVTSVEDASRVYTTAYGLKAFTGTGKVKTDDQLRIEALENEVVALRSEVQSLACAITQLDASLRDAIQQALDASSGGPQ</sequence>
<proteinExistence type="predicted"/>
<reference evidence="2 3" key="1">
    <citation type="submission" date="2023-09" db="EMBL/GenBank/DDBJ databases">
        <title>Thioclava shenzhenensis sp. nov., a multidrug resistant bacteria-antagonizing species isolated from coastal seawater.</title>
        <authorList>
            <person name="Long M."/>
        </authorList>
    </citation>
    <scope>NUCLEOTIDE SEQUENCE [LARGE SCALE GENOMIC DNA]</scope>
    <source>
        <strain evidence="2 3">FTW29</strain>
    </source>
</reference>
<evidence type="ECO:0000313" key="3">
    <source>
        <dbReference type="Proteomes" id="UP001623290"/>
    </source>
</evidence>
<evidence type="ECO:0000313" key="2">
    <source>
        <dbReference type="EMBL" id="WRY32873.1"/>
    </source>
</evidence>
<dbReference type="Proteomes" id="UP001623290">
    <property type="component" value="Chromosome"/>
</dbReference>
<dbReference type="RefSeq" id="WP_406720370.1">
    <property type="nucleotide sequence ID" value="NZ_CP135443.1"/>
</dbReference>
<gene>
    <name evidence="2" type="ORF">RPE78_09150</name>
</gene>
<name>A0ABZ1DXJ4_9RHOB</name>
<protein>
    <submittedName>
        <fullName evidence="2">Uncharacterized protein</fullName>
    </submittedName>
</protein>
<evidence type="ECO:0000256" key="1">
    <source>
        <dbReference type="SAM" id="Coils"/>
    </source>
</evidence>
<keyword evidence="3" id="KW-1185">Reference proteome</keyword>
<feature type="coiled-coil region" evidence="1">
    <location>
        <begin position="45"/>
        <end position="72"/>
    </location>
</feature>
<organism evidence="2 3">
    <name type="scientific">Thioclava litoralis</name>
    <dbReference type="NCBI Taxonomy" id="3076557"/>
    <lineage>
        <taxon>Bacteria</taxon>
        <taxon>Pseudomonadati</taxon>
        <taxon>Pseudomonadota</taxon>
        <taxon>Alphaproteobacteria</taxon>
        <taxon>Rhodobacterales</taxon>
        <taxon>Paracoccaceae</taxon>
        <taxon>Thioclava</taxon>
    </lineage>
</organism>
<accession>A0ABZ1DXJ4</accession>